<dbReference type="AlphaFoldDB" id="A0AAD5V1S7"/>
<evidence type="ECO:0000313" key="4">
    <source>
        <dbReference type="Proteomes" id="UP001212997"/>
    </source>
</evidence>
<protein>
    <submittedName>
        <fullName evidence="3">Uncharacterized protein</fullName>
    </submittedName>
</protein>
<accession>A0AAD5V1S7</accession>
<dbReference type="Proteomes" id="UP001212997">
    <property type="component" value="Unassembled WGS sequence"/>
</dbReference>
<name>A0AAD5V1S7_9APHY</name>
<feature type="region of interest" description="Disordered" evidence="1">
    <location>
        <begin position="1"/>
        <end position="22"/>
    </location>
</feature>
<feature type="transmembrane region" description="Helical" evidence="2">
    <location>
        <begin position="165"/>
        <end position="183"/>
    </location>
</feature>
<evidence type="ECO:0000313" key="3">
    <source>
        <dbReference type="EMBL" id="KAJ3482043.1"/>
    </source>
</evidence>
<feature type="transmembrane region" description="Helical" evidence="2">
    <location>
        <begin position="189"/>
        <end position="214"/>
    </location>
</feature>
<proteinExistence type="predicted"/>
<sequence>MSSSDRPMTPVEMESLDRTEMESGALRTVQDVSLSRPFQVGTVNSNDVSPLHLARLGQLDLQVATSHPEVPDRMQDRATNDFAPIDQTNRPNQSLISDMTSTSLVYTVRPSTLNTTSSTNSRRHPIEIDHEALLTAKRSWEKAFHLVRRTTNIVSKYPADIRYNAKALILATLCFAAFAVPFFGETHPLVFFVCFAAICAFVAASSTYILPLLYRAVDQPNPVSVQILESRNA</sequence>
<evidence type="ECO:0000256" key="1">
    <source>
        <dbReference type="SAM" id="MobiDB-lite"/>
    </source>
</evidence>
<keyword evidence="2" id="KW-0812">Transmembrane</keyword>
<evidence type="ECO:0000256" key="2">
    <source>
        <dbReference type="SAM" id="Phobius"/>
    </source>
</evidence>
<organism evidence="3 4">
    <name type="scientific">Meripilus lineatus</name>
    <dbReference type="NCBI Taxonomy" id="2056292"/>
    <lineage>
        <taxon>Eukaryota</taxon>
        <taxon>Fungi</taxon>
        <taxon>Dikarya</taxon>
        <taxon>Basidiomycota</taxon>
        <taxon>Agaricomycotina</taxon>
        <taxon>Agaricomycetes</taxon>
        <taxon>Polyporales</taxon>
        <taxon>Meripilaceae</taxon>
        <taxon>Meripilus</taxon>
    </lineage>
</organism>
<gene>
    <name evidence="3" type="ORF">NLI96_g7244</name>
</gene>
<dbReference type="EMBL" id="JANAWD010000291">
    <property type="protein sequence ID" value="KAJ3482043.1"/>
    <property type="molecule type" value="Genomic_DNA"/>
</dbReference>
<reference evidence="3" key="1">
    <citation type="submission" date="2022-07" db="EMBL/GenBank/DDBJ databases">
        <title>Genome Sequence of Physisporinus lineatus.</title>
        <authorList>
            <person name="Buettner E."/>
        </authorList>
    </citation>
    <scope>NUCLEOTIDE SEQUENCE</scope>
    <source>
        <strain evidence="3">VT162</strain>
    </source>
</reference>
<keyword evidence="2" id="KW-0472">Membrane</keyword>
<keyword evidence="2" id="KW-1133">Transmembrane helix</keyword>
<comment type="caution">
    <text evidence="3">The sequence shown here is derived from an EMBL/GenBank/DDBJ whole genome shotgun (WGS) entry which is preliminary data.</text>
</comment>
<keyword evidence="4" id="KW-1185">Reference proteome</keyword>